<dbReference type="Proteomes" id="UP000694555">
    <property type="component" value="Unplaced"/>
</dbReference>
<accession>A0A8C0AZK5</accession>
<proteinExistence type="predicted"/>
<reference evidence="1" key="1">
    <citation type="submission" date="2025-08" db="UniProtKB">
        <authorList>
            <consortium name="Ensembl"/>
        </authorList>
    </citation>
    <scope>IDENTIFICATION</scope>
</reference>
<name>A0A8C0AZK5_9AVES</name>
<dbReference type="AlphaFoldDB" id="A0A8C0AZK5"/>
<evidence type="ECO:0000313" key="1">
    <source>
        <dbReference type="Ensembl" id="ENSBJAP00000009536.1"/>
    </source>
</evidence>
<organism evidence="1 2">
    <name type="scientific">Buteo japonicus</name>
    <dbReference type="NCBI Taxonomy" id="224669"/>
    <lineage>
        <taxon>Eukaryota</taxon>
        <taxon>Metazoa</taxon>
        <taxon>Chordata</taxon>
        <taxon>Craniata</taxon>
        <taxon>Vertebrata</taxon>
        <taxon>Euteleostomi</taxon>
        <taxon>Archelosauria</taxon>
        <taxon>Archosauria</taxon>
        <taxon>Dinosauria</taxon>
        <taxon>Saurischia</taxon>
        <taxon>Theropoda</taxon>
        <taxon>Coelurosauria</taxon>
        <taxon>Aves</taxon>
        <taxon>Neognathae</taxon>
        <taxon>Neoaves</taxon>
        <taxon>Telluraves</taxon>
        <taxon>Accipitrimorphae</taxon>
        <taxon>Accipitriformes</taxon>
        <taxon>Accipitridae</taxon>
        <taxon>Accipitrinae</taxon>
        <taxon>Buteo</taxon>
    </lineage>
</organism>
<reference evidence="1" key="2">
    <citation type="submission" date="2025-09" db="UniProtKB">
        <authorList>
            <consortium name="Ensembl"/>
        </authorList>
    </citation>
    <scope>IDENTIFICATION</scope>
</reference>
<dbReference type="Ensembl" id="ENSBJAT00000009807.1">
    <property type="protein sequence ID" value="ENSBJAP00000009536.1"/>
    <property type="gene ID" value="ENSBJAG00000006536.1"/>
</dbReference>
<evidence type="ECO:0000313" key="2">
    <source>
        <dbReference type="Proteomes" id="UP000694555"/>
    </source>
</evidence>
<keyword evidence="2" id="KW-1185">Reference proteome</keyword>
<sequence length="70" mass="8075">MGASPRLPWRAAGSLTPFFSLQFVLKNYGENPENYNEELRKLELLRQVSWLLRQVSWAPSRITHSPGETC</sequence>
<protein>
    <submittedName>
        <fullName evidence="1">Uncharacterized protein</fullName>
    </submittedName>
</protein>